<reference evidence="2" key="1">
    <citation type="submission" date="2015-11" db="EMBL/GenBank/DDBJ databases">
        <title>De novo transcriptome assembly of four potential Pierce s Disease insect vectors from Arizona vineyards.</title>
        <authorList>
            <person name="Tassone E.E."/>
        </authorList>
    </citation>
    <scope>NUCLEOTIDE SEQUENCE</scope>
</reference>
<evidence type="ECO:0000259" key="1">
    <source>
        <dbReference type="PROSITE" id="PS51837"/>
    </source>
</evidence>
<accession>A0A1B6MBL5</accession>
<evidence type="ECO:0000313" key="2">
    <source>
        <dbReference type="EMBL" id="JAT33322.1"/>
    </source>
</evidence>
<dbReference type="InterPro" id="IPR006629">
    <property type="entry name" value="LITAF"/>
</dbReference>
<dbReference type="Pfam" id="PF10601">
    <property type="entry name" value="zf-LITAF-like"/>
    <property type="match status" value="1"/>
</dbReference>
<gene>
    <name evidence="2" type="ORF">g.11916</name>
</gene>
<protein>
    <recommendedName>
        <fullName evidence="1">LITAF domain-containing protein</fullName>
    </recommendedName>
</protein>
<name>A0A1B6MBL5_9HEMI</name>
<proteinExistence type="predicted"/>
<dbReference type="EMBL" id="GEBQ01006655">
    <property type="protein sequence ID" value="JAT33322.1"/>
    <property type="molecule type" value="Transcribed_RNA"/>
</dbReference>
<dbReference type="PROSITE" id="PS51837">
    <property type="entry name" value="LITAF"/>
    <property type="match status" value="1"/>
</dbReference>
<sequence>MTTAGPWPNNSGGRTAPSTSAQWFVAVESWKPGSTKVVCPCCGCEAQPVIRRQRNQLANSSLGACLMLGCWPLSFLPFLLCESTVVNLYCAQCNNFLGAYNRKLGCVIDVQANLCNPGVTPNFPHIK</sequence>
<dbReference type="AlphaFoldDB" id="A0A1B6MBL5"/>
<organism evidence="2">
    <name type="scientific">Graphocephala atropunctata</name>
    <dbReference type="NCBI Taxonomy" id="36148"/>
    <lineage>
        <taxon>Eukaryota</taxon>
        <taxon>Metazoa</taxon>
        <taxon>Ecdysozoa</taxon>
        <taxon>Arthropoda</taxon>
        <taxon>Hexapoda</taxon>
        <taxon>Insecta</taxon>
        <taxon>Pterygota</taxon>
        <taxon>Neoptera</taxon>
        <taxon>Paraneoptera</taxon>
        <taxon>Hemiptera</taxon>
        <taxon>Auchenorrhyncha</taxon>
        <taxon>Membracoidea</taxon>
        <taxon>Cicadellidae</taxon>
        <taxon>Cicadellinae</taxon>
        <taxon>Cicadellini</taxon>
        <taxon>Graphocephala</taxon>
    </lineage>
</organism>
<dbReference type="SMART" id="SM00714">
    <property type="entry name" value="LITAF"/>
    <property type="match status" value="1"/>
</dbReference>
<feature type="domain" description="LITAF" evidence="1">
    <location>
        <begin position="19"/>
        <end position="102"/>
    </location>
</feature>